<dbReference type="Pfam" id="PF21788">
    <property type="entry name" value="TNP-like_GBD"/>
    <property type="match status" value="1"/>
</dbReference>
<organism evidence="2 3">
    <name type="scientific">Cotesia glomerata</name>
    <name type="common">Lepidopteran parasitic wasp</name>
    <name type="synonym">Apanteles glomeratus</name>
    <dbReference type="NCBI Taxonomy" id="32391"/>
    <lineage>
        <taxon>Eukaryota</taxon>
        <taxon>Metazoa</taxon>
        <taxon>Ecdysozoa</taxon>
        <taxon>Arthropoda</taxon>
        <taxon>Hexapoda</taxon>
        <taxon>Insecta</taxon>
        <taxon>Pterygota</taxon>
        <taxon>Neoptera</taxon>
        <taxon>Endopterygota</taxon>
        <taxon>Hymenoptera</taxon>
        <taxon>Apocrita</taxon>
        <taxon>Ichneumonoidea</taxon>
        <taxon>Braconidae</taxon>
        <taxon>Microgastrinae</taxon>
        <taxon>Cotesia</taxon>
    </lineage>
</organism>
<dbReference type="EMBL" id="JAHXZJ010001492">
    <property type="protein sequence ID" value="KAH0552492.1"/>
    <property type="molecule type" value="Genomic_DNA"/>
</dbReference>
<evidence type="ECO:0000313" key="3">
    <source>
        <dbReference type="Proteomes" id="UP000826195"/>
    </source>
</evidence>
<gene>
    <name evidence="2" type="ORF">KQX54_011119</name>
</gene>
<proteinExistence type="predicted"/>
<feature type="domain" description="Transposable element P transposase-like GTP-binding insertion" evidence="1">
    <location>
        <begin position="45"/>
        <end position="131"/>
    </location>
</feature>
<sequence>MRLREKIFLTKAQCAKKSEALVEEAIMNLPKEFQNTPYGIVKKKHWEAVLEEENYRQPNMKIAYKLTPAHLKPKGFQAMNVPLATEVFDHDVAVAMAHYQSTCEQLNDSAPTQKFIDLVFHLIQAMSSRIPRDALYVEQNCGKKQRFFSIMRYSCGGNDHSDPKMFAQVYRLASCFSLIRPPKGCNVSGEGLLKSLMETKEVLTSPDKDRESWFQNLDDILESGEPSINGSSTDDDHDYNEAVTSDAVQSYLAGYIVRKMHRNVKCVNCLQAIRMNAQDGKLLQRNDVINKKDLYGGLMYASNELFELTKQLEQCVLRTVSKRLVNFETISQILDELKKKVFETVGCLEHEKELTVKIIDIYIVIRAHFLAKSENKRYDISKTNTRMHRKNAKLLS</sequence>
<comment type="caution">
    <text evidence="2">The sequence shown here is derived from an EMBL/GenBank/DDBJ whole genome shotgun (WGS) entry which is preliminary data.</text>
</comment>
<reference evidence="2 3" key="1">
    <citation type="journal article" date="2021" name="J. Hered.">
        <title>A chromosome-level genome assembly of the parasitoid wasp, Cotesia glomerata (Hymenoptera: Braconidae).</title>
        <authorList>
            <person name="Pinto B.J."/>
            <person name="Weis J.J."/>
            <person name="Gamble T."/>
            <person name="Ode P.J."/>
            <person name="Paul R."/>
            <person name="Zaspel J.M."/>
        </authorList>
    </citation>
    <scope>NUCLEOTIDE SEQUENCE [LARGE SCALE GENOMIC DNA]</scope>
    <source>
        <strain evidence="2">CgM1</strain>
    </source>
</reference>
<dbReference type="InterPro" id="IPR048366">
    <property type="entry name" value="TNP-like_GBD"/>
</dbReference>
<evidence type="ECO:0000313" key="2">
    <source>
        <dbReference type="EMBL" id="KAH0552492.1"/>
    </source>
</evidence>
<dbReference type="Proteomes" id="UP000826195">
    <property type="component" value="Unassembled WGS sequence"/>
</dbReference>
<dbReference type="PANTHER" id="PTHR47577">
    <property type="entry name" value="THAP DOMAIN-CONTAINING PROTEIN 6"/>
    <property type="match status" value="1"/>
</dbReference>
<accession>A0AAV7IMK5</accession>
<name>A0AAV7IMK5_COTGL</name>
<dbReference type="PANTHER" id="PTHR47577:SF2">
    <property type="entry name" value="THAP DOMAIN CONTAINING 9"/>
    <property type="match status" value="1"/>
</dbReference>
<keyword evidence="3" id="KW-1185">Reference proteome</keyword>
<evidence type="ECO:0000259" key="1">
    <source>
        <dbReference type="Pfam" id="PF21788"/>
    </source>
</evidence>
<protein>
    <recommendedName>
        <fullName evidence="1">Transposable element P transposase-like GTP-binding insertion domain-containing protein</fullName>
    </recommendedName>
</protein>
<dbReference type="AlphaFoldDB" id="A0AAV7IMK5"/>